<evidence type="ECO:0000313" key="2">
    <source>
        <dbReference type="EMBL" id="KAJ4369969.1"/>
    </source>
</evidence>
<dbReference type="Gene3D" id="3.40.50.1820">
    <property type="entry name" value="alpha/beta hydrolase"/>
    <property type="match status" value="2"/>
</dbReference>
<dbReference type="PANTHER" id="PTHR37017">
    <property type="entry name" value="AB HYDROLASE-1 DOMAIN-CONTAINING PROTEIN-RELATED"/>
    <property type="match status" value="1"/>
</dbReference>
<evidence type="ECO:0000259" key="1">
    <source>
        <dbReference type="Pfam" id="PF12697"/>
    </source>
</evidence>
<comment type="caution">
    <text evidence="2">The sequence shown here is derived from an EMBL/GenBank/DDBJ whole genome shotgun (WGS) entry which is preliminary data.</text>
</comment>
<dbReference type="InterPro" id="IPR052897">
    <property type="entry name" value="Sec-Metab_Biosynth_Hydrolase"/>
</dbReference>
<sequence>MATLTAKLRDAGYTVHSRQLPAVGNPNPPSDLSADIAAVRALVEEAIGDEGNDVVVVPHSWAGILAGSALTGLGKKEREAAAGGGRKDPYVHAKDANIFYNDLPESEKQHWFSQLQSHSLATFYTPATAASWKEIPTSYLLCEDDQAIPAAGQEAMIAGVKDLGGVIEVTRLKASHSPFLSRPEETVEWIRRAAGEEGI</sequence>
<dbReference type="EMBL" id="JAPEUY010000009">
    <property type="protein sequence ID" value="KAJ4369969.1"/>
    <property type="molecule type" value="Genomic_DNA"/>
</dbReference>
<dbReference type="AlphaFoldDB" id="A0A9W9CLJ6"/>
<accession>A0A9W9CLJ6</accession>
<dbReference type="InterPro" id="IPR029058">
    <property type="entry name" value="AB_hydrolase_fold"/>
</dbReference>
<name>A0A9W9CLJ6_9PLEO</name>
<organism evidence="2 3">
    <name type="scientific">Neocucurbitaria cava</name>
    <dbReference type="NCBI Taxonomy" id="798079"/>
    <lineage>
        <taxon>Eukaryota</taxon>
        <taxon>Fungi</taxon>
        <taxon>Dikarya</taxon>
        <taxon>Ascomycota</taxon>
        <taxon>Pezizomycotina</taxon>
        <taxon>Dothideomycetes</taxon>
        <taxon>Pleosporomycetidae</taxon>
        <taxon>Pleosporales</taxon>
        <taxon>Pleosporineae</taxon>
        <taxon>Cucurbitariaceae</taxon>
        <taxon>Neocucurbitaria</taxon>
    </lineage>
</organism>
<proteinExistence type="predicted"/>
<dbReference type="SUPFAM" id="SSF53474">
    <property type="entry name" value="alpha/beta-Hydrolases"/>
    <property type="match status" value="1"/>
</dbReference>
<dbReference type="OrthoDB" id="1263307at2759"/>
<keyword evidence="3" id="KW-1185">Reference proteome</keyword>
<dbReference type="Pfam" id="PF12697">
    <property type="entry name" value="Abhydrolase_6"/>
    <property type="match status" value="1"/>
</dbReference>
<dbReference type="Proteomes" id="UP001140560">
    <property type="component" value="Unassembled WGS sequence"/>
</dbReference>
<gene>
    <name evidence="2" type="ORF">N0V83_005733</name>
</gene>
<protein>
    <recommendedName>
        <fullName evidence="1">AB hydrolase-1 domain-containing protein</fullName>
    </recommendedName>
</protein>
<evidence type="ECO:0000313" key="3">
    <source>
        <dbReference type="Proteomes" id="UP001140560"/>
    </source>
</evidence>
<reference evidence="2" key="1">
    <citation type="submission" date="2022-10" db="EMBL/GenBank/DDBJ databases">
        <title>Tapping the CABI collections for fungal endophytes: first genome assemblies for Collariella, Neodidymelliopsis, Ascochyta clinopodiicola, Didymella pomorum, Didymosphaeria variabile, Neocosmospora piperis and Neocucurbitaria cava.</title>
        <authorList>
            <person name="Hill R."/>
        </authorList>
    </citation>
    <scope>NUCLEOTIDE SEQUENCE</scope>
    <source>
        <strain evidence="2">IMI 356814</strain>
    </source>
</reference>
<dbReference type="PANTHER" id="PTHR37017:SF11">
    <property type="entry name" value="ESTERASE_LIPASE_THIOESTERASE DOMAIN-CONTAINING PROTEIN"/>
    <property type="match status" value="1"/>
</dbReference>
<dbReference type="InterPro" id="IPR000073">
    <property type="entry name" value="AB_hydrolase_1"/>
</dbReference>
<feature type="domain" description="AB hydrolase-1" evidence="1">
    <location>
        <begin position="4"/>
        <end position="188"/>
    </location>
</feature>